<gene>
    <name evidence="13" type="primary">LOC134484273</name>
</gene>
<evidence type="ECO:0000256" key="6">
    <source>
        <dbReference type="ARBA" id="ARBA00023163"/>
    </source>
</evidence>
<reference evidence="13" key="2">
    <citation type="submission" date="2025-08" db="UniProtKB">
        <authorList>
            <consortium name="Ensembl"/>
        </authorList>
    </citation>
    <scope>IDENTIFICATION</scope>
    <source>
        <strain evidence="13">Brown Norway</strain>
    </source>
</reference>
<dbReference type="InterPro" id="IPR036236">
    <property type="entry name" value="Znf_C2H2_sf"/>
</dbReference>
<feature type="region of interest" description="Disordered" evidence="10">
    <location>
        <begin position="323"/>
        <end position="363"/>
    </location>
</feature>
<dbReference type="RGD" id="402210932">
    <property type="gene designation" value="LOC134484273"/>
</dbReference>
<dbReference type="PROSITE" id="PS50157">
    <property type="entry name" value="ZINC_FINGER_C2H2_2"/>
    <property type="match status" value="3"/>
</dbReference>
<dbReference type="Ensembl" id="ENSRNOT00000122427.1">
    <property type="protein sequence ID" value="ENSRNOP00000106523.1"/>
    <property type="gene ID" value="ENSRNOG00000059074.3"/>
</dbReference>
<dbReference type="SMART" id="SM00355">
    <property type="entry name" value="ZnF_C2H2"/>
    <property type="match status" value="3"/>
</dbReference>
<keyword evidence="14" id="KW-1185">Reference proteome</keyword>
<dbReference type="SMART" id="SM00431">
    <property type="entry name" value="SCAN"/>
    <property type="match status" value="1"/>
</dbReference>
<feature type="domain" description="C2H2-type" evidence="11">
    <location>
        <begin position="537"/>
        <end position="563"/>
    </location>
</feature>
<feature type="domain" description="C2H2-type" evidence="11">
    <location>
        <begin position="509"/>
        <end position="536"/>
    </location>
</feature>
<evidence type="ECO:0000256" key="3">
    <source>
        <dbReference type="ARBA" id="ARBA00022771"/>
    </source>
</evidence>
<evidence type="ECO:0000313" key="14">
    <source>
        <dbReference type="Proteomes" id="UP000002494"/>
    </source>
</evidence>
<proteinExistence type="predicted"/>
<evidence type="ECO:0000256" key="8">
    <source>
        <dbReference type="PROSITE-ProRule" id="PRU00042"/>
    </source>
</evidence>
<evidence type="ECO:0000256" key="2">
    <source>
        <dbReference type="ARBA" id="ARBA00022737"/>
    </source>
</evidence>
<name>A0ABK0LVX0_RAT</name>
<evidence type="ECO:0000256" key="1">
    <source>
        <dbReference type="ARBA" id="ARBA00022723"/>
    </source>
</evidence>
<evidence type="ECO:0000259" key="11">
    <source>
        <dbReference type="PROSITE" id="PS50157"/>
    </source>
</evidence>
<keyword evidence="2" id="KW-0677">Repeat</keyword>
<keyword evidence="5" id="KW-0805">Transcription regulation</keyword>
<feature type="compositionally biased region" description="Polar residues" evidence="10">
    <location>
        <begin position="248"/>
        <end position="266"/>
    </location>
</feature>
<evidence type="ECO:0000313" key="13">
    <source>
        <dbReference type="Ensembl" id="ENSRNOP00000106523.1"/>
    </source>
</evidence>
<dbReference type="PANTHER" id="PTHR23226">
    <property type="entry name" value="ZINC FINGER AND SCAN DOMAIN-CONTAINING"/>
    <property type="match status" value="1"/>
</dbReference>
<feature type="domain" description="SCAN box" evidence="12">
    <location>
        <begin position="115"/>
        <end position="181"/>
    </location>
</feature>
<dbReference type="Gene3D" id="3.30.160.60">
    <property type="entry name" value="Classic Zinc Finger"/>
    <property type="match status" value="3"/>
</dbReference>
<dbReference type="GeneTree" id="ENSGT00390000012244"/>
<evidence type="ECO:0000256" key="4">
    <source>
        <dbReference type="ARBA" id="ARBA00022833"/>
    </source>
</evidence>
<evidence type="ECO:0000256" key="10">
    <source>
        <dbReference type="SAM" id="MobiDB-lite"/>
    </source>
</evidence>
<keyword evidence="1" id="KW-0479">Metal-binding</keyword>
<sequence>MHSCPLLEKRHRPKYDLILVIIKAIFCTSPTIESDPKVTRQILKCHSGIILGILSTMASQVRETFNLDSLTNALQLDNLEFIPKQHSAVKFGEDIDTSPCAQLNFPPNGNGSLAKEELQTLWEMFTAWLQPEKQSKEQMISQLVLEQFLITGHCKDKFALKENWESSGRNMGRFMEGLTDECLKPPTMVCVSMQGQTALFSENMPLKEVIKHLKQQQATAMPKQTNLQTHLQRPQDMFMETGNENTGDTCNNPWNASERNSGVNSSGEKRSPLLIIQIDQYAEPKAKAVSYAVTQSARKTTEVTSKYPIESLRTCFSQTVPTEVKPGLFSRPHRTKNSDDGCYSSSNAHEGNHGVSSPANEKVSFPNQADELKDSSTSYGVTECLIRATQGTSRPLEYSLRTPSSEDAPVEVLGFLTRPDLPPSVTLQLLQSNKVNSTCEVHQERIQKDLNTYTSGECPQTFKYPYNHSARQKKTRKKRSFFCSECHKGFYSQSDLRVHEIIHKEEKPFECHICKRPFSHKTNLKAHERIHTGEKPYTCFLCNKSFCQSSTYHRHMRNCHKFH</sequence>
<reference evidence="13" key="3">
    <citation type="submission" date="2025-09" db="UniProtKB">
        <authorList>
            <consortium name="Ensembl"/>
        </authorList>
    </citation>
    <scope>IDENTIFICATION</scope>
    <source>
        <strain evidence="13">Brown Norway</strain>
    </source>
</reference>
<evidence type="ECO:0000259" key="12">
    <source>
        <dbReference type="PROSITE" id="PS50804"/>
    </source>
</evidence>
<protein>
    <submittedName>
        <fullName evidence="13">Zinc finger and SCAN domain containing protein 4C-like</fullName>
    </submittedName>
</protein>
<dbReference type="InterPro" id="IPR038269">
    <property type="entry name" value="SCAN_sf"/>
</dbReference>
<evidence type="ECO:0000256" key="5">
    <source>
        <dbReference type="ARBA" id="ARBA00023015"/>
    </source>
</evidence>
<evidence type="ECO:0000256" key="9">
    <source>
        <dbReference type="PROSITE-ProRule" id="PRU00187"/>
    </source>
</evidence>
<accession>A0ABK0LVX0</accession>
<keyword evidence="3 8" id="KW-0863">Zinc-finger</keyword>
<comment type="subcellular location">
    <subcellularLocation>
        <location evidence="9">Nucleus</location>
    </subcellularLocation>
</comment>
<keyword evidence="4" id="KW-0862">Zinc</keyword>
<dbReference type="Pfam" id="PF02023">
    <property type="entry name" value="SCAN"/>
    <property type="match status" value="1"/>
</dbReference>
<feature type="region of interest" description="Disordered" evidence="10">
    <location>
        <begin position="248"/>
        <end position="268"/>
    </location>
</feature>
<dbReference type="PROSITE" id="PS50804">
    <property type="entry name" value="SCAN_BOX"/>
    <property type="match status" value="1"/>
</dbReference>
<dbReference type="InterPro" id="IPR003309">
    <property type="entry name" value="SCAN_dom"/>
</dbReference>
<keyword evidence="7 9" id="KW-0539">Nucleus</keyword>
<dbReference type="Pfam" id="PF00096">
    <property type="entry name" value="zf-C2H2"/>
    <property type="match status" value="2"/>
</dbReference>
<feature type="compositionally biased region" description="Polar residues" evidence="10">
    <location>
        <begin position="343"/>
        <end position="359"/>
    </location>
</feature>
<dbReference type="PROSITE" id="PS00028">
    <property type="entry name" value="ZINC_FINGER_C2H2_1"/>
    <property type="match status" value="3"/>
</dbReference>
<dbReference type="Proteomes" id="UP000002494">
    <property type="component" value="Chromosome 1"/>
</dbReference>
<evidence type="ECO:0000256" key="7">
    <source>
        <dbReference type="ARBA" id="ARBA00023242"/>
    </source>
</evidence>
<dbReference type="SUPFAM" id="SSF57667">
    <property type="entry name" value="beta-beta-alpha zinc fingers"/>
    <property type="match status" value="2"/>
</dbReference>
<feature type="domain" description="C2H2-type" evidence="11">
    <location>
        <begin position="481"/>
        <end position="508"/>
    </location>
</feature>
<reference evidence="13" key="1">
    <citation type="submission" date="2024-01" db="EMBL/GenBank/DDBJ databases">
        <title>GRCr8: a new rat reference genome assembly contstructed from accurate long reads and long range scaffolding.</title>
        <authorList>
            <person name="Doris P.A."/>
            <person name="Kalbfleisch T."/>
            <person name="Li K."/>
            <person name="Howe K."/>
            <person name="Wood J."/>
        </authorList>
    </citation>
    <scope>NUCLEOTIDE SEQUENCE [LARGE SCALE GENOMIC DNA]</scope>
    <source>
        <strain evidence="13">Brown Norway</strain>
    </source>
</reference>
<keyword evidence="6" id="KW-0804">Transcription</keyword>
<dbReference type="InterPro" id="IPR013087">
    <property type="entry name" value="Znf_C2H2_type"/>
</dbReference>
<dbReference type="Gene3D" id="1.10.4020.10">
    <property type="entry name" value="DNA breaking-rejoining enzymes"/>
    <property type="match status" value="1"/>
</dbReference>
<organism evidence="13 14">
    <name type="scientific">Rattus norvegicus</name>
    <name type="common">Rat</name>
    <dbReference type="NCBI Taxonomy" id="10116"/>
    <lineage>
        <taxon>Eukaryota</taxon>
        <taxon>Metazoa</taxon>
        <taxon>Chordata</taxon>
        <taxon>Craniata</taxon>
        <taxon>Vertebrata</taxon>
        <taxon>Euteleostomi</taxon>
        <taxon>Mammalia</taxon>
        <taxon>Eutheria</taxon>
        <taxon>Euarchontoglires</taxon>
        <taxon>Glires</taxon>
        <taxon>Rodentia</taxon>
        <taxon>Myomorpha</taxon>
        <taxon>Muroidea</taxon>
        <taxon>Muridae</taxon>
        <taxon>Murinae</taxon>
        <taxon>Rattus</taxon>
    </lineage>
</organism>
<dbReference type="PANTHER" id="PTHR23226:SF88">
    <property type="entry name" value="ZINC FINGER AND SCAN DOMAIN-CONTAINING PROTEIN 4"/>
    <property type="match status" value="1"/>
</dbReference>
<dbReference type="SUPFAM" id="SSF47353">
    <property type="entry name" value="Retrovirus capsid dimerization domain-like"/>
    <property type="match status" value="1"/>
</dbReference>